<evidence type="ECO:0000313" key="1">
    <source>
        <dbReference type="EMBL" id="KAF7190962.1"/>
    </source>
</evidence>
<dbReference type="AlphaFoldDB" id="A0A8H6VHR5"/>
<reference evidence="1" key="1">
    <citation type="submission" date="2020-04" db="EMBL/GenBank/DDBJ databases">
        <title>Draft genome resource of the tomato pathogen Pseudocercospora fuligena.</title>
        <authorList>
            <person name="Zaccaron A."/>
        </authorList>
    </citation>
    <scope>NUCLEOTIDE SEQUENCE</scope>
    <source>
        <strain evidence="1">PF001</strain>
    </source>
</reference>
<comment type="caution">
    <text evidence="1">The sequence shown here is derived from an EMBL/GenBank/DDBJ whole genome shotgun (WGS) entry which is preliminary data.</text>
</comment>
<organism evidence="1 2">
    <name type="scientific">Pseudocercospora fuligena</name>
    <dbReference type="NCBI Taxonomy" id="685502"/>
    <lineage>
        <taxon>Eukaryota</taxon>
        <taxon>Fungi</taxon>
        <taxon>Dikarya</taxon>
        <taxon>Ascomycota</taxon>
        <taxon>Pezizomycotina</taxon>
        <taxon>Dothideomycetes</taxon>
        <taxon>Dothideomycetidae</taxon>
        <taxon>Mycosphaerellales</taxon>
        <taxon>Mycosphaerellaceae</taxon>
        <taxon>Pseudocercospora</taxon>
    </lineage>
</organism>
<name>A0A8H6VHR5_9PEZI</name>
<proteinExistence type="predicted"/>
<sequence length="84" mass="9526">MAPTIPEARQKPPDNLTSHRCASTYWPSAYFIALQISENDVGWRRNTGREGLTWKLHFKSLRICCRKSSISALSLCSFLLHCAS</sequence>
<evidence type="ECO:0000313" key="2">
    <source>
        <dbReference type="Proteomes" id="UP000660729"/>
    </source>
</evidence>
<accession>A0A8H6VHR5</accession>
<keyword evidence="2" id="KW-1185">Reference proteome</keyword>
<dbReference type="Proteomes" id="UP000660729">
    <property type="component" value="Unassembled WGS sequence"/>
</dbReference>
<protein>
    <submittedName>
        <fullName evidence="1">Uncharacterized protein</fullName>
    </submittedName>
</protein>
<dbReference type="EMBL" id="JABCIY010000168">
    <property type="protein sequence ID" value="KAF7190962.1"/>
    <property type="molecule type" value="Genomic_DNA"/>
</dbReference>
<gene>
    <name evidence="1" type="ORF">HII31_08121</name>
</gene>
<dbReference type="OrthoDB" id="10407993at2759"/>